<dbReference type="InterPro" id="IPR013131">
    <property type="entry name" value="Mannitol_DH_N"/>
</dbReference>
<dbReference type="InterPro" id="IPR008927">
    <property type="entry name" value="6-PGluconate_DH-like_C_sf"/>
</dbReference>
<keyword evidence="1 5" id="KW-0560">Oxidoreductase</keyword>
<dbReference type="Pfam" id="PF08125">
    <property type="entry name" value="Mannitol_dh_C"/>
    <property type="match status" value="1"/>
</dbReference>
<reference evidence="5 6" key="1">
    <citation type="submission" date="2019-11" db="EMBL/GenBank/DDBJ databases">
        <title>Pedobacter sp. HMF7056 Genome sequencing and assembly.</title>
        <authorList>
            <person name="Kang H."/>
            <person name="Kim H."/>
            <person name="Joh K."/>
        </authorList>
    </citation>
    <scope>NUCLEOTIDE SEQUENCE [LARGE SCALE GENOMIC DNA]</scope>
    <source>
        <strain evidence="5 6">HMF7056</strain>
    </source>
</reference>
<feature type="domain" description="Mannitol dehydrogenase C-terminal" evidence="4">
    <location>
        <begin position="284"/>
        <end position="485"/>
    </location>
</feature>
<evidence type="ECO:0000256" key="2">
    <source>
        <dbReference type="ARBA" id="ARBA00023027"/>
    </source>
</evidence>
<evidence type="ECO:0000313" key="6">
    <source>
        <dbReference type="Proteomes" id="UP000451233"/>
    </source>
</evidence>
<dbReference type="InterPro" id="IPR013328">
    <property type="entry name" value="6PGD_dom2"/>
</dbReference>
<keyword evidence="6" id="KW-1185">Reference proteome</keyword>
<name>A0A7K1Y2W6_9SPHI</name>
<comment type="caution">
    <text evidence="5">The sequence shown here is derived from an EMBL/GenBank/DDBJ whole genome shotgun (WGS) entry which is preliminary data.</text>
</comment>
<dbReference type="Gene3D" id="3.40.50.720">
    <property type="entry name" value="NAD(P)-binding Rossmann-like Domain"/>
    <property type="match status" value="1"/>
</dbReference>
<evidence type="ECO:0000259" key="3">
    <source>
        <dbReference type="Pfam" id="PF01232"/>
    </source>
</evidence>
<sequence>MILSRESLGRVKTQHLVPQESLFQLPEKVLQFGTGVLLRGLPDYFIDKANRQGIFNGRIVVVKSTGTGGASGFDDQDGLFTHAIKGIENNEKVDEIMINASISRVLAASGDWQAILACAKNPEMKVVISNTTEVGIQLLDTDRVGDQPPRSFPGKLLAFLAARYEAFHGSEESGMVIVPTELIIDNGKKLKDIVTRLAVLNGLPDGFMQWLDKHIVFCNSLVDRIVPGKPDGATIDTLERELGYRDDLVIVSEAYRLWAIEGGEKVRETLAFSQADPGVVIAPDIEIFRELKLRMLNGTHTLSCGIAFLAGFDTVKNAMDNEAMAAFVSSLMLQEIAPAIPYQVNEQEAKGFAAKVLDRFRNPHIEHLWLAITAQFSAKLKMRVLPVLLNHYKHSEEVPEHIAAGFAAYLLFMKSEQENGDQYFGSANGREYRITDDQAAVLSQAWKHAGPGEIAAKVLSDRALWDTDLTLLPGFEASVTRKMLTMMTKGIISVLNDLKSVVA</sequence>
<dbReference type="InterPro" id="IPR013118">
    <property type="entry name" value="Mannitol_DH_C"/>
</dbReference>
<proteinExistence type="predicted"/>
<dbReference type="PANTHER" id="PTHR30524">
    <property type="entry name" value="MANNITOL-1-PHOSPHATE 5-DEHYDROGENASE"/>
    <property type="match status" value="1"/>
</dbReference>
<dbReference type="AlphaFoldDB" id="A0A7K1Y2W6"/>
<gene>
    <name evidence="5" type="ORF">GS398_19890</name>
</gene>
<dbReference type="RefSeq" id="WP_160908565.1">
    <property type="nucleotide sequence ID" value="NZ_WVHS01000005.1"/>
</dbReference>
<accession>A0A7K1Y2W6</accession>
<dbReference type="PANTHER" id="PTHR30524:SF0">
    <property type="entry name" value="ALTRONATE OXIDOREDUCTASE-RELATED"/>
    <property type="match status" value="1"/>
</dbReference>
<dbReference type="GO" id="GO:0008926">
    <property type="term" value="F:mannitol-1-phosphate 5-dehydrogenase activity"/>
    <property type="evidence" value="ECO:0007669"/>
    <property type="project" value="TreeGrafter"/>
</dbReference>
<dbReference type="EMBL" id="WVHS01000005">
    <property type="protein sequence ID" value="MXV17572.1"/>
    <property type="molecule type" value="Genomic_DNA"/>
</dbReference>
<dbReference type="PROSITE" id="PS00974">
    <property type="entry name" value="MANNITOL_DHGENASE"/>
    <property type="match status" value="1"/>
</dbReference>
<dbReference type="InterPro" id="IPR023027">
    <property type="entry name" value="Mannitol_DH_CS"/>
</dbReference>
<dbReference type="GO" id="GO:0019592">
    <property type="term" value="P:mannitol catabolic process"/>
    <property type="evidence" value="ECO:0007669"/>
    <property type="project" value="TreeGrafter"/>
</dbReference>
<dbReference type="Proteomes" id="UP000451233">
    <property type="component" value="Unassembled WGS sequence"/>
</dbReference>
<keyword evidence="2" id="KW-0520">NAD</keyword>
<evidence type="ECO:0000256" key="1">
    <source>
        <dbReference type="ARBA" id="ARBA00023002"/>
    </source>
</evidence>
<dbReference type="InterPro" id="IPR036291">
    <property type="entry name" value="NAD(P)-bd_dom_sf"/>
</dbReference>
<feature type="domain" description="Mannitol dehydrogenase N-terminal" evidence="3">
    <location>
        <begin position="28"/>
        <end position="268"/>
    </location>
</feature>
<dbReference type="Gene3D" id="1.10.1040.10">
    <property type="entry name" value="N-(1-d-carboxylethyl)-l-norvaline Dehydrogenase, domain 2"/>
    <property type="match status" value="1"/>
</dbReference>
<dbReference type="GO" id="GO:0009026">
    <property type="term" value="F:tagaturonate reductase activity"/>
    <property type="evidence" value="ECO:0007669"/>
    <property type="project" value="UniProtKB-EC"/>
</dbReference>
<evidence type="ECO:0000313" key="5">
    <source>
        <dbReference type="EMBL" id="MXV17572.1"/>
    </source>
</evidence>
<evidence type="ECO:0000259" key="4">
    <source>
        <dbReference type="Pfam" id="PF08125"/>
    </source>
</evidence>
<protein>
    <submittedName>
        <fullName evidence="5">Tagaturonate reductase</fullName>
        <ecNumber evidence="5">1.1.1.58</ecNumber>
    </submittedName>
</protein>
<dbReference type="EC" id="1.1.1.58" evidence="5"/>
<organism evidence="5 6">
    <name type="scientific">Hufsiella ginkgonis</name>
    <dbReference type="NCBI Taxonomy" id="2695274"/>
    <lineage>
        <taxon>Bacteria</taxon>
        <taxon>Pseudomonadati</taxon>
        <taxon>Bacteroidota</taxon>
        <taxon>Sphingobacteriia</taxon>
        <taxon>Sphingobacteriales</taxon>
        <taxon>Sphingobacteriaceae</taxon>
        <taxon>Hufsiella</taxon>
    </lineage>
</organism>
<dbReference type="SUPFAM" id="SSF51735">
    <property type="entry name" value="NAD(P)-binding Rossmann-fold domains"/>
    <property type="match status" value="1"/>
</dbReference>
<dbReference type="Pfam" id="PF01232">
    <property type="entry name" value="Mannitol_dh"/>
    <property type="match status" value="1"/>
</dbReference>
<dbReference type="NCBIfam" id="NF002969">
    <property type="entry name" value="PRK03643.1"/>
    <property type="match status" value="1"/>
</dbReference>
<dbReference type="SUPFAM" id="SSF48179">
    <property type="entry name" value="6-phosphogluconate dehydrogenase C-terminal domain-like"/>
    <property type="match status" value="1"/>
</dbReference>
<dbReference type="GO" id="GO:0005829">
    <property type="term" value="C:cytosol"/>
    <property type="evidence" value="ECO:0007669"/>
    <property type="project" value="TreeGrafter"/>
</dbReference>